<dbReference type="InterPro" id="IPR051128">
    <property type="entry name" value="EgtD_Methyltrsf_superfamily"/>
</dbReference>
<dbReference type="InterPro" id="IPR019257">
    <property type="entry name" value="MeTrfase_dom"/>
</dbReference>
<gene>
    <name evidence="4" type="ORF">GO816_07715</name>
</gene>
<dbReference type="SUPFAM" id="SSF53335">
    <property type="entry name" value="S-adenosyl-L-methionine-dependent methyltransferases"/>
    <property type="match status" value="1"/>
</dbReference>
<dbReference type="EMBL" id="WQLA01000002">
    <property type="protein sequence ID" value="MVN91006.1"/>
    <property type="molecule type" value="Genomic_DNA"/>
</dbReference>
<dbReference type="PANTHER" id="PTHR43397:SF1">
    <property type="entry name" value="ERGOTHIONEINE BIOSYNTHESIS PROTEIN 1"/>
    <property type="match status" value="1"/>
</dbReference>
<dbReference type="RefSeq" id="WP_157540772.1">
    <property type="nucleotide sequence ID" value="NZ_WQLA01000002.1"/>
</dbReference>
<name>A0A6I4IBS4_9SPHI</name>
<evidence type="ECO:0000313" key="5">
    <source>
        <dbReference type="Proteomes" id="UP000434850"/>
    </source>
</evidence>
<evidence type="ECO:0000256" key="2">
    <source>
        <dbReference type="ARBA" id="ARBA00022679"/>
    </source>
</evidence>
<sequence>MKNFENNVLTDTSVAEQEFNQQFCDDVIAGLKAVPKFLQPKYFYNSTGDEIFQQIMGSNEYYPTDCELEIFTQQTQELAKAMIADGSPFDLIELGAGDAMKSTHLLRHLLNESADFRYVPIDISGHVINYLKETLPVTLPGLQLIGLTGEYFHMLKEAAELSPRRKVVLFLGSNIGNMPVSDAQQFCIELRNHLAKGDSVLMGVDLKKNPKTILAAYNDAEGHTRNFNLNLLTRINSELGANFDLSKFEHYPTYDPETGACKSYLISLADQQVSLCNQTVTFAKDEYIYMEISQKYTVGQTDYMASVSGFKPVQHFFDSKNWFVDAIWTVE</sequence>
<protein>
    <submittedName>
        <fullName evidence="4">L-histidine N(Alpha)-methyltransferase</fullName>
    </submittedName>
</protein>
<dbReference type="GO" id="GO:0008168">
    <property type="term" value="F:methyltransferase activity"/>
    <property type="evidence" value="ECO:0007669"/>
    <property type="project" value="UniProtKB-KW"/>
</dbReference>
<dbReference type="OrthoDB" id="5289726at2"/>
<dbReference type="Gene3D" id="3.40.50.150">
    <property type="entry name" value="Vaccinia Virus protein VP39"/>
    <property type="match status" value="1"/>
</dbReference>
<dbReference type="InterPro" id="IPR017804">
    <property type="entry name" value="MeTrfase_EgtD-like"/>
</dbReference>
<keyword evidence="5" id="KW-1185">Reference proteome</keyword>
<keyword evidence="1 4" id="KW-0489">Methyltransferase</keyword>
<dbReference type="Proteomes" id="UP000434850">
    <property type="component" value="Unassembled WGS sequence"/>
</dbReference>
<evidence type="ECO:0000259" key="3">
    <source>
        <dbReference type="Pfam" id="PF10017"/>
    </source>
</evidence>
<proteinExistence type="predicted"/>
<organism evidence="4 5">
    <name type="scientific">Mucilaginibacter aquatilis</name>
    <dbReference type="NCBI Taxonomy" id="1517760"/>
    <lineage>
        <taxon>Bacteria</taxon>
        <taxon>Pseudomonadati</taxon>
        <taxon>Bacteroidota</taxon>
        <taxon>Sphingobacteriia</taxon>
        <taxon>Sphingobacteriales</taxon>
        <taxon>Sphingobacteriaceae</taxon>
        <taxon>Mucilaginibacter</taxon>
    </lineage>
</organism>
<evidence type="ECO:0000256" key="1">
    <source>
        <dbReference type="ARBA" id="ARBA00022603"/>
    </source>
</evidence>
<feature type="domain" description="Histidine-specific methyltransferase SAM-dependent" evidence="3">
    <location>
        <begin position="25"/>
        <end position="328"/>
    </location>
</feature>
<reference evidence="4 5" key="1">
    <citation type="submission" date="2019-12" db="EMBL/GenBank/DDBJ databases">
        <title>Mucilaginibacter sp. HME9299 genome sequencing and assembly.</title>
        <authorList>
            <person name="Kang H."/>
            <person name="Kim H."/>
            <person name="Joh K."/>
        </authorList>
    </citation>
    <scope>NUCLEOTIDE SEQUENCE [LARGE SCALE GENOMIC DNA]</scope>
    <source>
        <strain evidence="4 5">HME9299</strain>
    </source>
</reference>
<dbReference type="PANTHER" id="PTHR43397">
    <property type="entry name" value="ERGOTHIONEINE BIOSYNTHESIS PROTEIN 1"/>
    <property type="match status" value="1"/>
</dbReference>
<dbReference type="AlphaFoldDB" id="A0A6I4IBS4"/>
<accession>A0A6I4IBS4</accession>
<dbReference type="PIRSF" id="PIRSF018005">
    <property type="entry name" value="UCP018005"/>
    <property type="match status" value="1"/>
</dbReference>
<dbReference type="GO" id="GO:0032259">
    <property type="term" value="P:methylation"/>
    <property type="evidence" value="ECO:0007669"/>
    <property type="project" value="UniProtKB-KW"/>
</dbReference>
<dbReference type="InterPro" id="IPR029063">
    <property type="entry name" value="SAM-dependent_MTases_sf"/>
</dbReference>
<comment type="caution">
    <text evidence="4">The sequence shown here is derived from an EMBL/GenBank/DDBJ whole genome shotgun (WGS) entry which is preliminary data.</text>
</comment>
<evidence type="ECO:0000313" key="4">
    <source>
        <dbReference type="EMBL" id="MVN91006.1"/>
    </source>
</evidence>
<keyword evidence="2 4" id="KW-0808">Transferase</keyword>
<dbReference type="Pfam" id="PF10017">
    <property type="entry name" value="Methyltransf_33"/>
    <property type="match status" value="1"/>
</dbReference>